<dbReference type="GeneID" id="59291863"/>
<accession>A0A8H6L0Y6</accession>
<evidence type="ECO:0000313" key="2">
    <source>
        <dbReference type="EMBL" id="KAF6231464.1"/>
    </source>
</evidence>
<sequence length="114" mass="12831">MLDYHFDDLSRASIEAHLSLKDHHLARQDGELSNADLISTADTEEINITTGCSHASKVKGLQFPHHVPSLPRRLRESSSRLVILVGQTTHDILLRRHLPKGENRPSPEIIQTRS</sequence>
<reference evidence="2 3" key="1">
    <citation type="journal article" date="2020" name="Genomics">
        <title>Complete, high-quality genomes from long-read metagenomic sequencing of two wolf lichen thalli reveals enigmatic genome architecture.</title>
        <authorList>
            <person name="McKenzie S.K."/>
            <person name="Walston R.F."/>
            <person name="Allen J.L."/>
        </authorList>
    </citation>
    <scope>NUCLEOTIDE SEQUENCE [LARGE SCALE GENOMIC DNA]</scope>
    <source>
        <strain evidence="2">WasteWater2</strain>
    </source>
</reference>
<dbReference type="Proteomes" id="UP000578531">
    <property type="component" value="Unassembled WGS sequence"/>
</dbReference>
<gene>
    <name evidence="2" type="ORF">HO173_010216</name>
</gene>
<comment type="caution">
    <text evidence="2">The sequence shown here is derived from an EMBL/GenBank/DDBJ whole genome shotgun (WGS) entry which is preliminary data.</text>
</comment>
<evidence type="ECO:0000256" key="1">
    <source>
        <dbReference type="SAM" id="MobiDB-lite"/>
    </source>
</evidence>
<organism evidence="2 3">
    <name type="scientific">Letharia columbiana</name>
    <dbReference type="NCBI Taxonomy" id="112416"/>
    <lineage>
        <taxon>Eukaryota</taxon>
        <taxon>Fungi</taxon>
        <taxon>Dikarya</taxon>
        <taxon>Ascomycota</taxon>
        <taxon>Pezizomycotina</taxon>
        <taxon>Lecanoromycetes</taxon>
        <taxon>OSLEUM clade</taxon>
        <taxon>Lecanoromycetidae</taxon>
        <taxon>Lecanorales</taxon>
        <taxon>Lecanorineae</taxon>
        <taxon>Parmeliaceae</taxon>
        <taxon>Letharia</taxon>
    </lineage>
</organism>
<name>A0A8H6L0Y6_9LECA</name>
<evidence type="ECO:0000313" key="3">
    <source>
        <dbReference type="Proteomes" id="UP000578531"/>
    </source>
</evidence>
<protein>
    <submittedName>
        <fullName evidence="2">Uncharacterized protein</fullName>
    </submittedName>
</protein>
<dbReference type="EMBL" id="JACCJC010000056">
    <property type="protein sequence ID" value="KAF6231464.1"/>
    <property type="molecule type" value="Genomic_DNA"/>
</dbReference>
<dbReference type="RefSeq" id="XP_037160896.1">
    <property type="nucleotide sequence ID" value="XM_037312102.1"/>
</dbReference>
<proteinExistence type="predicted"/>
<keyword evidence="3" id="KW-1185">Reference proteome</keyword>
<dbReference type="AlphaFoldDB" id="A0A8H6L0Y6"/>
<feature type="region of interest" description="Disordered" evidence="1">
    <location>
        <begin position="95"/>
        <end position="114"/>
    </location>
</feature>